<reference evidence="1" key="2">
    <citation type="submission" date="2021-01" db="EMBL/GenBank/DDBJ databases">
        <authorList>
            <person name="Schikora-Tamarit M.A."/>
        </authorList>
    </citation>
    <scope>NUCLEOTIDE SEQUENCE</scope>
    <source>
        <strain evidence="1">CBS6075</strain>
    </source>
</reference>
<dbReference type="GeneID" id="70232033"/>
<comment type="caution">
    <text evidence="1">The sequence shown here is derived from an EMBL/GenBank/DDBJ whole genome shotgun (WGS) entry which is preliminary data.</text>
</comment>
<evidence type="ECO:0000313" key="2">
    <source>
        <dbReference type="Proteomes" id="UP000769157"/>
    </source>
</evidence>
<evidence type="ECO:0000313" key="1">
    <source>
        <dbReference type="EMBL" id="KAH3671879.1"/>
    </source>
</evidence>
<dbReference type="EMBL" id="JAEUBE010000042">
    <property type="protein sequence ID" value="KAH3671879.1"/>
    <property type="molecule type" value="Genomic_DNA"/>
</dbReference>
<proteinExistence type="predicted"/>
<organism evidence="1 2">
    <name type="scientific">Ogataea philodendri</name>
    <dbReference type="NCBI Taxonomy" id="1378263"/>
    <lineage>
        <taxon>Eukaryota</taxon>
        <taxon>Fungi</taxon>
        <taxon>Dikarya</taxon>
        <taxon>Ascomycota</taxon>
        <taxon>Saccharomycotina</taxon>
        <taxon>Pichiomycetes</taxon>
        <taxon>Pichiales</taxon>
        <taxon>Pichiaceae</taxon>
        <taxon>Ogataea</taxon>
    </lineage>
</organism>
<dbReference type="RefSeq" id="XP_046064994.1">
    <property type="nucleotide sequence ID" value="XM_046208005.1"/>
</dbReference>
<accession>A0A9P8PII1</accession>
<protein>
    <submittedName>
        <fullName evidence="1">Uncharacterized protein</fullName>
    </submittedName>
</protein>
<keyword evidence="2" id="KW-1185">Reference proteome</keyword>
<gene>
    <name evidence="1" type="ORF">OGAPHI_000065</name>
</gene>
<dbReference type="Proteomes" id="UP000769157">
    <property type="component" value="Unassembled WGS sequence"/>
</dbReference>
<sequence length="143" mass="16114">MSSSFSSPRAFNLWENLRKTDDICVVGVFGFLDDFDLTDVTFKKEVLFGFSSSDDFLAMSESSMAEFPDSRSFELPVRILGVASVTRDCVDSFKGIQLSPVSPKARFRPLEMSESISSSRRMGIWPELSTLGWFRRVGENDVE</sequence>
<name>A0A9P8PII1_9ASCO</name>
<reference evidence="1" key="1">
    <citation type="journal article" date="2021" name="Open Biol.">
        <title>Shared evolutionary footprints suggest mitochondrial oxidative damage underlies multiple complex I losses in fungi.</title>
        <authorList>
            <person name="Schikora-Tamarit M.A."/>
            <person name="Marcet-Houben M."/>
            <person name="Nosek J."/>
            <person name="Gabaldon T."/>
        </authorList>
    </citation>
    <scope>NUCLEOTIDE SEQUENCE</scope>
    <source>
        <strain evidence="1">CBS6075</strain>
    </source>
</reference>
<dbReference type="AlphaFoldDB" id="A0A9P8PII1"/>